<dbReference type="Proteomes" id="UP000029707">
    <property type="component" value="Unassembled WGS sequence"/>
</dbReference>
<dbReference type="OrthoDB" id="15218at2"/>
<evidence type="ECO:0000256" key="6">
    <source>
        <dbReference type="ARBA" id="ARBA00022801"/>
    </source>
</evidence>
<feature type="transmembrane region" description="Helical" evidence="11">
    <location>
        <begin position="146"/>
        <end position="175"/>
    </location>
</feature>
<feature type="transmembrane region" description="Helical" evidence="11">
    <location>
        <begin position="46"/>
        <end position="64"/>
    </location>
</feature>
<evidence type="ECO:0000313" key="13">
    <source>
        <dbReference type="EMBL" id="TLE02916.1"/>
    </source>
</evidence>
<gene>
    <name evidence="13" type="ORF">LS65_003055</name>
</gene>
<proteinExistence type="predicted"/>
<evidence type="ECO:0000256" key="10">
    <source>
        <dbReference type="ARBA" id="ARBA00023136"/>
    </source>
</evidence>
<reference evidence="13 14" key="1">
    <citation type="journal article" date="2014" name="Genome Announc.">
        <title>Draft genome sequences of eight enterohepatic helicobacter species isolated from both laboratory and wild rodents.</title>
        <authorList>
            <person name="Sheh A."/>
            <person name="Shen Z."/>
            <person name="Fox J.G."/>
        </authorList>
    </citation>
    <scope>NUCLEOTIDE SEQUENCE [LARGE SCALE GENOMIC DNA]</scope>
    <source>
        <strain evidence="13 14">MIT 01-6451</strain>
    </source>
</reference>
<keyword evidence="14" id="KW-1185">Reference proteome</keyword>
<dbReference type="Pfam" id="PF01435">
    <property type="entry name" value="Peptidase_M48"/>
    <property type="match status" value="1"/>
</dbReference>
<evidence type="ECO:0000256" key="9">
    <source>
        <dbReference type="ARBA" id="ARBA00023049"/>
    </source>
</evidence>
<accession>A0A4U8TRU4</accession>
<keyword evidence="10 11" id="KW-0472">Membrane</keyword>
<dbReference type="Gene3D" id="3.30.2010.10">
    <property type="entry name" value="Metalloproteases ('zincins'), catalytic domain"/>
    <property type="match status" value="1"/>
</dbReference>
<dbReference type="InterPro" id="IPR001915">
    <property type="entry name" value="Peptidase_M48"/>
</dbReference>
<feature type="transmembrane region" description="Helical" evidence="11">
    <location>
        <begin position="382"/>
        <end position="406"/>
    </location>
</feature>
<feature type="transmembrane region" description="Helical" evidence="11">
    <location>
        <begin position="207"/>
        <end position="227"/>
    </location>
</feature>
<evidence type="ECO:0000259" key="12">
    <source>
        <dbReference type="Pfam" id="PF01435"/>
    </source>
</evidence>
<evidence type="ECO:0000256" key="2">
    <source>
        <dbReference type="ARBA" id="ARBA00022475"/>
    </source>
</evidence>
<dbReference type="GO" id="GO:0004222">
    <property type="term" value="F:metalloendopeptidase activity"/>
    <property type="evidence" value="ECO:0007669"/>
    <property type="project" value="InterPro"/>
</dbReference>
<keyword evidence="9" id="KW-0482">Metalloprotease</keyword>
<evidence type="ECO:0000256" key="4">
    <source>
        <dbReference type="ARBA" id="ARBA00022692"/>
    </source>
</evidence>
<feature type="transmembrane region" description="Helical" evidence="11">
    <location>
        <begin position="12"/>
        <end position="34"/>
    </location>
</feature>
<evidence type="ECO:0000256" key="1">
    <source>
        <dbReference type="ARBA" id="ARBA00001947"/>
    </source>
</evidence>
<evidence type="ECO:0000256" key="5">
    <source>
        <dbReference type="ARBA" id="ARBA00022723"/>
    </source>
</evidence>
<dbReference type="EMBL" id="JRMQ02000002">
    <property type="protein sequence ID" value="TLE02916.1"/>
    <property type="molecule type" value="Genomic_DNA"/>
</dbReference>
<keyword evidence="7" id="KW-0862">Zinc</keyword>
<keyword evidence="4 11" id="KW-0812">Transmembrane</keyword>
<protein>
    <recommendedName>
        <fullName evidence="12">Peptidase M48 domain-containing protein</fullName>
    </recommendedName>
</protein>
<evidence type="ECO:0000256" key="7">
    <source>
        <dbReference type="ARBA" id="ARBA00022833"/>
    </source>
</evidence>
<dbReference type="PANTHER" id="PTHR43221">
    <property type="entry name" value="PROTEASE HTPX"/>
    <property type="match status" value="1"/>
</dbReference>
<feature type="transmembrane region" description="Helical" evidence="11">
    <location>
        <begin position="103"/>
        <end position="125"/>
    </location>
</feature>
<keyword evidence="5" id="KW-0479">Metal-binding</keyword>
<dbReference type="AlphaFoldDB" id="A0A4U8TRU4"/>
<evidence type="ECO:0000256" key="8">
    <source>
        <dbReference type="ARBA" id="ARBA00022989"/>
    </source>
</evidence>
<feature type="domain" description="Peptidase M48" evidence="12">
    <location>
        <begin position="257"/>
        <end position="495"/>
    </location>
</feature>
<organism evidence="13 14">
    <name type="scientific">Helicobacter japonicus</name>
    <dbReference type="NCBI Taxonomy" id="425400"/>
    <lineage>
        <taxon>Bacteria</taxon>
        <taxon>Pseudomonadati</taxon>
        <taxon>Campylobacterota</taxon>
        <taxon>Epsilonproteobacteria</taxon>
        <taxon>Campylobacterales</taxon>
        <taxon>Helicobacteraceae</taxon>
        <taxon>Helicobacter</taxon>
    </lineage>
</organism>
<dbReference type="InterPro" id="IPR050083">
    <property type="entry name" value="HtpX_protease"/>
</dbReference>
<keyword evidence="8 11" id="KW-1133">Transmembrane helix</keyword>
<evidence type="ECO:0000256" key="3">
    <source>
        <dbReference type="ARBA" id="ARBA00022670"/>
    </source>
</evidence>
<comment type="caution">
    <text evidence="13">The sequence shown here is derived from an EMBL/GenBank/DDBJ whole genome shotgun (WGS) entry which is preliminary data.</text>
</comment>
<dbReference type="GO" id="GO:0006508">
    <property type="term" value="P:proteolysis"/>
    <property type="evidence" value="ECO:0007669"/>
    <property type="project" value="UniProtKB-KW"/>
</dbReference>
<keyword evidence="6" id="KW-0378">Hydrolase</keyword>
<feature type="transmembrane region" description="Helical" evidence="11">
    <location>
        <begin position="344"/>
        <end position="362"/>
    </location>
</feature>
<dbReference type="RefSeq" id="WP_052060977.1">
    <property type="nucleotide sequence ID" value="NZ_CAMRWY010000001.1"/>
</dbReference>
<dbReference type="PANTHER" id="PTHR43221:SF2">
    <property type="entry name" value="PROTEASE HTPX HOMOLOG"/>
    <property type="match status" value="1"/>
</dbReference>
<evidence type="ECO:0000256" key="11">
    <source>
        <dbReference type="SAM" id="Phobius"/>
    </source>
</evidence>
<comment type="cofactor">
    <cofactor evidence="1">
        <name>Zn(2+)</name>
        <dbReference type="ChEBI" id="CHEBI:29105"/>
    </cofactor>
</comment>
<keyword evidence="3" id="KW-0645">Protease</keyword>
<keyword evidence="2" id="KW-1003">Cell membrane</keyword>
<sequence length="499" mass="55691">MDLVDSIFLDNHFLLALPLSVKALLMAFIIVVWIVTYNKLPKKSGISFELLSVFFLILFAGVLLNSSSQIVDFLNSCARFFADIRTSLGFDAPTRYFFNIKTLIALLVFVAFSTFILFFITRTILGREVKLSNTFWEHKDTAQSKILWCNALFFIMLFLIFLTAFSCFGLIFILLDNPSQFNVAVPSPFDLPPRKMVLVADNSSENFLISLVLAFVLVAVIFCAFVFQKFSLAKHSIDKLAKTLNATEITESSNLEQKERVLLNVIAEMAIASSCPMPRVFILKEEKGINAMCSGEYFGKEKEKIAIFVTQGALDILSRDELQGVIGHEFSHAFHRDVALNLRIFALVFALSCVVVAGEILLEAMSNSSKRTSRSKDDGKGFVALAGVALVFYVLGFLGMFFAQIIQAAISRQKEFLADASSTQYTRNPQGIKSALQKIAQVSSTYQASEDSPKKPTYLTNPKASSCAHMFFLPCRAMIFATHPPLEQRILRLEQMGAK</sequence>
<name>A0A4U8TRU4_9HELI</name>
<evidence type="ECO:0000313" key="14">
    <source>
        <dbReference type="Proteomes" id="UP000029707"/>
    </source>
</evidence>
<dbReference type="GO" id="GO:0046872">
    <property type="term" value="F:metal ion binding"/>
    <property type="evidence" value="ECO:0007669"/>
    <property type="project" value="UniProtKB-KW"/>
</dbReference>